<dbReference type="InterPro" id="IPR000719">
    <property type="entry name" value="Prot_kinase_dom"/>
</dbReference>
<dbReference type="PROSITE" id="PS00108">
    <property type="entry name" value="PROTEIN_KINASE_ST"/>
    <property type="match status" value="1"/>
</dbReference>
<dbReference type="AlphaFoldDB" id="S8EIJ9"/>
<dbReference type="OrthoDB" id="2791079at2759"/>
<dbReference type="InterPro" id="IPR008271">
    <property type="entry name" value="Ser/Thr_kinase_AS"/>
</dbReference>
<dbReference type="Pfam" id="PF07714">
    <property type="entry name" value="PK_Tyr_Ser-Thr"/>
    <property type="match status" value="1"/>
</dbReference>
<dbReference type="PROSITE" id="PS50011">
    <property type="entry name" value="PROTEIN_KINASE_DOM"/>
    <property type="match status" value="1"/>
</dbReference>
<dbReference type="GO" id="GO:0004674">
    <property type="term" value="F:protein serine/threonine kinase activity"/>
    <property type="evidence" value="ECO:0007669"/>
    <property type="project" value="TreeGrafter"/>
</dbReference>
<dbReference type="InParanoid" id="S8EIJ9"/>
<dbReference type="InterPro" id="IPR001245">
    <property type="entry name" value="Ser-Thr/Tyr_kinase_cat_dom"/>
</dbReference>
<reference evidence="2 3" key="1">
    <citation type="journal article" date="2012" name="Science">
        <title>The Paleozoic origin of enzymatic lignin decomposition reconstructed from 31 fungal genomes.</title>
        <authorList>
            <person name="Floudas D."/>
            <person name="Binder M."/>
            <person name="Riley R."/>
            <person name="Barry K."/>
            <person name="Blanchette R.A."/>
            <person name="Henrissat B."/>
            <person name="Martinez A.T."/>
            <person name="Otillar R."/>
            <person name="Spatafora J.W."/>
            <person name="Yadav J.S."/>
            <person name="Aerts A."/>
            <person name="Benoit I."/>
            <person name="Boyd A."/>
            <person name="Carlson A."/>
            <person name="Copeland A."/>
            <person name="Coutinho P.M."/>
            <person name="de Vries R.P."/>
            <person name="Ferreira P."/>
            <person name="Findley K."/>
            <person name="Foster B."/>
            <person name="Gaskell J."/>
            <person name="Glotzer D."/>
            <person name="Gorecki P."/>
            <person name="Heitman J."/>
            <person name="Hesse C."/>
            <person name="Hori C."/>
            <person name="Igarashi K."/>
            <person name="Jurgens J.A."/>
            <person name="Kallen N."/>
            <person name="Kersten P."/>
            <person name="Kohler A."/>
            <person name="Kuees U."/>
            <person name="Kumar T.K.A."/>
            <person name="Kuo A."/>
            <person name="LaButti K."/>
            <person name="Larrondo L.F."/>
            <person name="Lindquist E."/>
            <person name="Ling A."/>
            <person name="Lombard V."/>
            <person name="Lucas S."/>
            <person name="Lundell T."/>
            <person name="Martin R."/>
            <person name="McLaughlin D.J."/>
            <person name="Morgenstern I."/>
            <person name="Morin E."/>
            <person name="Murat C."/>
            <person name="Nagy L.G."/>
            <person name="Nolan M."/>
            <person name="Ohm R.A."/>
            <person name="Patyshakuliyeva A."/>
            <person name="Rokas A."/>
            <person name="Ruiz-Duenas F.J."/>
            <person name="Sabat G."/>
            <person name="Salamov A."/>
            <person name="Samejima M."/>
            <person name="Schmutz J."/>
            <person name="Slot J.C."/>
            <person name="St John F."/>
            <person name="Stenlid J."/>
            <person name="Sun H."/>
            <person name="Sun S."/>
            <person name="Syed K."/>
            <person name="Tsang A."/>
            <person name="Wiebenga A."/>
            <person name="Young D."/>
            <person name="Pisabarro A."/>
            <person name="Eastwood D.C."/>
            <person name="Martin F."/>
            <person name="Cullen D."/>
            <person name="Grigoriev I.V."/>
            <person name="Hibbett D.S."/>
        </authorList>
    </citation>
    <scope>NUCLEOTIDE SEQUENCE</scope>
    <source>
        <strain evidence="3">FP-58527</strain>
    </source>
</reference>
<evidence type="ECO:0000313" key="3">
    <source>
        <dbReference type="Proteomes" id="UP000015241"/>
    </source>
</evidence>
<proteinExistence type="predicted"/>
<dbReference type="PANTHER" id="PTHR44329">
    <property type="entry name" value="SERINE/THREONINE-PROTEIN KINASE TNNI3K-RELATED"/>
    <property type="match status" value="1"/>
</dbReference>
<dbReference type="STRING" id="743788.S8EIJ9"/>
<dbReference type="eggNOG" id="KOG0197">
    <property type="taxonomic scope" value="Eukaryota"/>
</dbReference>
<dbReference type="GO" id="GO:0005524">
    <property type="term" value="F:ATP binding"/>
    <property type="evidence" value="ECO:0007669"/>
    <property type="project" value="InterPro"/>
</dbReference>
<dbReference type="Gene3D" id="1.10.510.10">
    <property type="entry name" value="Transferase(Phosphotransferase) domain 1"/>
    <property type="match status" value="1"/>
</dbReference>
<feature type="domain" description="Protein kinase" evidence="1">
    <location>
        <begin position="49"/>
        <end position="317"/>
    </location>
</feature>
<gene>
    <name evidence="2" type="ORF">FOMPIDRAFT_1114597</name>
</gene>
<keyword evidence="3" id="KW-1185">Reference proteome</keyword>
<dbReference type="InterPro" id="IPR051681">
    <property type="entry name" value="Ser/Thr_Kinases-Pseudokinases"/>
</dbReference>
<dbReference type="SMART" id="SM00220">
    <property type="entry name" value="S_TKc"/>
    <property type="match status" value="1"/>
</dbReference>
<sequence>MTTLNTKAMNSIEPYDKLYTTVFHTLRKICVKNGILPTALSAATRDLLVSSSGPEAFGGFAEVWRGRLGHQDVGVKVIRISTKGSADSVLKVAITWHRLSHDRIVPFYGIDQRQFPLSMVCKWMVYGDVVSFIKDNPEANRPRLILDIAHGLEYLHSSAVGIIHGDLKGANILVDEHRRACLSDFGLTTILYRPETVHIVTNVSVFSSTARWMAPELHDPEQYGLVHGNPTKESDVYAFSMIMWELFTGRYPFHESRLDAQVIHKVLTGNRPPRPDGANPLGLSDEVWQIMERCWREDRRKRPRISAALQDLKRAFYFKGKSIPIPRHLSFDLPSAHWDGKPKVTLGVIGPELKVTLKSMPLASESYCRMSVQ</sequence>
<dbReference type="EMBL" id="KE504128">
    <property type="protein sequence ID" value="EPT04093.1"/>
    <property type="molecule type" value="Genomic_DNA"/>
</dbReference>
<evidence type="ECO:0000313" key="2">
    <source>
        <dbReference type="EMBL" id="EPT04093.1"/>
    </source>
</evidence>
<accession>S8EIJ9</accession>
<dbReference type="InterPro" id="IPR011009">
    <property type="entry name" value="Kinase-like_dom_sf"/>
</dbReference>
<dbReference type="Proteomes" id="UP000015241">
    <property type="component" value="Unassembled WGS sequence"/>
</dbReference>
<organism evidence="2 3">
    <name type="scientific">Fomitopsis schrenkii</name>
    <name type="common">Brown rot fungus</name>
    <dbReference type="NCBI Taxonomy" id="2126942"/>
    <lineage>
        <taxon>Eukaryota</taxon>
        <taxon>Fungi</taxon>
        <taxon>Dikarya</taxon>
        <taxon>Basidiomycota</taxon>
        <taxon>Agaricomycotina</taxon>
        <taxon>Agaricomycetes</taxon>
        <taxon>Polyporales</taxon>
        <taxon>Fomitopsis</taxon>
    </lineage>
</organism>
<dbReference type="HOGENOM" id="CLU_000288_7_18_1"/>
<protein>
    <recommendedName>
        <fullName evidence="1">Protein kinase domain-containing protein</fullName>
    </recommendedName>
</protein>
<name>S8EIJ9_FOMSC</name>
<evidence type="ECO:0000259" key="1">
    <source>
        <dbReference type="PROSITE" id="PS50011"/>
    </source>
</evidence>
<dbReference type="SUPFAM" id="SSF56112">
    <property type="entry name" value="Protein kinase-like (PK-like)"/>
    <property type="match status" value="1"/>
</dbReference>